<organism evidence="1">
    <name type="scientific">Picea sitchensis</name>
    <name type="common">Sitka spruce</name>
    <name type="synonym">Pinus sitchensis</name>
    <dbReference type="NCBI Taxonomy" id="3332"/>
    <lineage>
        <taxon>Eukaryota</taxon>
        <taxon>Viridiplantae</taxon>
        <taxon>Streptophyta</taxon>
        <taxon>Embryophyta</taxon>
        <taxon>Tracheophyta</taxon>
        <taxon>Spermatophyta</taxon>
        <taxon>Pinopsida</taxon>
        <taxon>Pinidae</taxon>
        <taxon>Conifers I</taxon>
        <taxon>Pinales</taxon>
        <taxon>Pinaceae</taxon>
        <taxon>Picea</taxon>
    </lineage>
</organism>
<proteinExistence type="predicted"/>
<sequence length="76" mass="8869">MRRKRRPDGHVLIWQCSFSLQKKVATKAMLMICPKEYWLSTRRSDLFQSISPTMTKWLHTSPVSTGNQYSRGPLTV</sequence>
<gene>
    <name evidence="1" type="primary">orf04062</name>
    <name evidence="1" type="ORF">Q903MT_gene4039</name>
</gene>
<evidence type="ECO:0000313" key="1">
    <source>
        <dbReference type="EMBL" id="QHR90016.1"/>
    </source>
</evidence>
<geneLocation type="mitochondrion" evidence="1"/>
<protein>
    <submittedName>
        <fullName evidence="1">Uncharacterized protein</fullName>
    </submittedName>
</protein>
<reference evidence="1" key="1">
    <citation type="submission" date="2019-03" db="EMBL/GenBank/DDBJ databases">
        <title>Largest Complete Mitochondrial Genome of a Gymnosperm, Sitka Spruce (Picea sitchensis), Indicates Complex Physical Structure.</title>
        <authorList>
            <person name="Jackman S.D."/>
            <person name="Coombe L."/>
            <person name="Warren R."/>
            <person name="Kirk H."/>
            <person name="Trinh E."/>
            <person name="McLeod T."/>
            <person name="Pleasance S."/>
            <person name="Pandoh P."/>
            <person name="Zhao Y."/>
            <person name="Coope R."/>
            <person name="Bousquet J."/>
            <person name="Bohlmann J.C."/>
            <person name="Jones S.J.M."/>
            <person name="Birol I."/>
        </authorList>
    </citation>
    <scope>NUCLEOTIDE SEQUENCE</scope>
    <source>
        <strain evidence="1">Q903</strain>
    </source>
</reference>
<dbReference type="EMBL" id="MK697699">
    <property type="protein sequence ID" value="QHR90016.1"/>
    <property type="molecule type" value="Genomic_DNA"/>
</dbReference>
<name>A0A6B9XVL1_PICSI</name>
<accession>A0A6B9XVL1</accession>
<keyword evidence="1" id="KW-0496">Mitochondrion</keyword>
<dbReference type="AlphaFoldDB" id="A0A6B9XVL1"/>